<dbReference type="Pfam" id="PF01420">
    <property type="entry name" value="Methylase_S"/>
    <property type="match status" value="1"/>
</dbReference>
<accession>A0A3A4KS12</accession>
<evidence type="ECO:0000313" key="7">
    <source>
        <dbReference type="EMBL" id="RJO78766.1"/>
    </source>
</evidence>
<dbReference type="PANTHER" id="PTHR42998">
    <property type="entry name" value="TYPE I RESTRICTION ENZYME HINDVIIP M PROTEIN-RELATED"/>
    <property type="match status" value="1"/>
</dbReference>
<dbReference type="InterPro" id="IPR044946">
    <property type="entry name" value="Restrct_endonuc_typeI_TRD_sf"/>
</dbReference>
<feature type="region of interest" description="Disordered" evidence="4">
    <location>
        <begin position="505"/>
        <end position="525"/>
    </location>
</feature>
<gene>
    <name evidence="7" type="ORF">D5S18_04315</name>
</gene>
<evidence type="ECO:0000256" key="3">
    <source>
        <dbReference type="ARBA" id="ARBA00023125"/>
    </source>
</evidence>
<dbReference type="Pfam" id="PF02384">
    <property type="entry name" value="N6_Mtase"/>
    <property type="match status" value="1"/>
</dbReference>
<keyword evidence="2" id="KW-0680">Restriction system</keyword>
<dbReference type="AlphaFoldDB" id="A0A3A4KS12"/>
<dbReference type="GO" id="GO:0008170">
    <property type="term" value="F:N-methyltransferase activity"/>
    <property type="evidence" value="ECO:0007669"/>
    <property type="project" value="InterPro"/>
</dbReference>
<dbReference type="CDD" id="cd16961">
    <property type="entry name" value="RMtype1_S_TRD-CR_like"/>
    <property type="match status" value="1"/>
</dbReference>
<comment type="caution">
    <text evidence="7">The sequence shown here is derived from an EMBL/GenBank/DDBJ whole genome shotgun (WGS) entry which is preliminary data.</text>
</comment>
<feature type="domain" description="DNA methylase adenine-specific" evidence="6">
    <location>
        <begin position="156"/>
        <end position="437"/>
    </location>
</feature>
<feature type="domain" description="Type I restriction modification DNA specificity" evidence="5">
    <location>
        <begin position="492"/>
        <end position="658"/>
    </location>
</feature>
<proteinExistence type="inferred from homology"/>
<name>A0A3A4KS12_9NOCA</name>
<dbReference type="EMBL" id="QZFU01000012">
    <property type="protein sequence ID" value="RJO78766.1"/>
    <property type="molecule type" value="Genomic_DNA"/>
</dbReference>
<sequence>MFVPNFRHGLAPSTKCRQHWPDVRRRMQMRDDKTDYKHTKYESNLVPDVVWPPGRETAVRHALDGLVSMGNEFGSLRNLTLCMIYMHAGEKSWTEITSDRNHPAYTIEQLQNTANGLELPLPNLHHLDAGTLSDLALEIKKLVEKSGSGNAFQLALEMFDRGQGVYYTPRSIVSLMVDSIRADPNSTIYDPVCGAGELLVAAARSLDTRDTAASPKFRSTALTEELKSIVRMNLEINNVRAEIDVSPTPFDRNAAHPKYPYILANPPFNMKYPNWSSEQSWRYGNPPRHNGNYAWLQRIVENLTKDGRAAVVMPNNTLHSGGLEQKIRAAMIEDGCIEAIIALPGKLFRKTRVAVSIWLLKPPGSALDDILLIDATSSGRKVERTQRALEDSELDDILRIVADRRAGKSIDENASAKSVSLEEIRRSEYNLSPAVHLTPISPRVDGSRFELSLQRSAEQLRNAVLGASRKDLIVAELMHGLNEIKLSARGSWTNVALGDISEITPGAPTSDHPNGGTPVVKPKNISSGRIHGPTDYVDYKQAERRSDYRIRSDDILCSRTGTIGKIALVTADQDGWVFGTGLIRIRPTAIVDPLYLTLYLINPHIQDWFARNASGAAIQSINAKTLTTLPIQLPPLSDQKAIGRALAKFDEMIAAHDQVLRETVELRDTLLPILFSGELDTIRLDSTEDRF</sequence>
<dbReference type="Gene3D" id="3.90.220.20">
    <property type="entry name" value="DNA methylase specificity domains"/>
    <property type="match status" value="1"/>
</dbReference>
<evidence type="ECO:0000259" key="6">
    <source>
        <dbReference type="Pfam" id="PF02384"/>
    </source>
</evidence>
<keyword evidence="3" id="KW-0238">DNA-binding</keyword>
<comment type="similarity">
    <text evidence="1">Belongs to the type-I restriction system S methylase family.</text>
</comment>
<dbReference type="InterPro" id="IPR003356">
    <property type="entry name" value="DNA_methylase_A-5"/>
</dbReference>
<dbReference type="PANTHER" id="PTHR42998:SF1">
    <property type="entry name" value="TYPE I RESTRICTION ENZYME HINDI METHYLASE SUBUNIT"/>
    <property type="match status" value="1"/>
</dbReference>
<dbReference type="Gene3D" id="3.40.50.150">
    <property type="entry name" value="Vaccinia Virus protein VP39"/>
    <property type="match status" value="1"/>
</dbReference>
<protein>
    <submittedName>
        <fullName evidence="7">Uncharacterized protein</fullName>
    </submittedName>
</protein>
<dbReference type="SUPFAM" id="SSF53335">
    <property type="entry name" value="S-adenosyl-L-methionine-dependent methyltransferases"/>
    <property type="match status" value="1"/>
</dbReference>
<dbReference type="InterPro" id="IPR052916">
    <property type="entry name" value="Type-I_RE_MTase_Subunit"/>
</dbReference>
<dbReference type="InterPro" id="IPR000055">
    <property type="entry name" value="Restrct_endonuc_typeI_TRD"/>
</dbReference>
<dbReference type="GO" id="GO:0009307">
    <property type="term" value="P:DNA restriction-modification system"/>
    <property type="evidence" value="ECO:0007669"/>
    <property type="project" value="UniProtKB-KW"/>
</dbReference>
<evidence type="ECO:0000256" key="2">
    <source>
        <dbReference type="ARBA" id="ARBA00022747"/>
    </source>
</evidence>
<dbReference type="GO" id="GO:0003677">
    <property type="term" value="F:DNA binding"/>
    <property type="evidence" value="ECO:0007669"/>
    <property type="project" value="UniProtKB-KW"/>
</dbReference>
<dbReference type="SUPFAM" id="SSF116734">
    <property type="entry name" value="DNA methylase specificity domain"/>
    <property type="match status" value="1"/>
</dbReference>
<dbReference type="Proteomes" id="UP000266677">
    <property type="component" value="Unassembled WGS sequence"/>
</dbReference>
<evidence type="ECO:0000256" key="1">
    <source>
        <dbReference type="ARBA" id="ARBA00010923"/>
    </source>
</evidence>
<dbReference type="InterPro" id="IPR029063">
    <property type="entry name" value="SAM-dependent_MTases_sf"/>
</dbReference>
<evidence type="ECO:0000259" key="5">
    <source>
        <dbReference type="Pfam" id="PF01420"/>
    </source>
</evidence>
<evidence type="ECO:0000313" key="8">
    <source>
        <dbReference type="Proteomes" id="UP000266677"/>
    </source>
</evidence>
<keyword evidence="8" id="KW-1185">Reference proteome</keyword>
<organism evidence="7 8">
    <name type="scientific">Nocardia panacis</name>
    <dbReference type="NCBI Taxonomy" id="2340916"/>
    <lineage>
        <taxon>Bacteria</taxon>
        <taxon>Bacillati</taxon>
        <taxon>Actinomycetota</taxon>
        <taxon>Actinomycetes</taxon>
        <taxon>Mycobacteriales</taxon>
        <taxon>Nocardiaceae</taxon>
        <taxon>Nocardia</taxon>
    </lineage>
</organism>
<evidence type="ECO:0000256" key="4">
    <source>
        <dbReference type="SAM" id="MobiDB-lite"/>
    </source>
</evidence>
<reference evidence="7 8" key="1">
    <citation type="submission" date="2018-09" db="EMBL/GenBank/DDBJ databases">
        <title>YIM PH21274 draft genome.</title>
        <authorList>
            <person name="Miao C."/>
        </authorList>
    </citation>
    <scope>NUCLEOTIDE SEQUENCE [LARGE SCALE GENOMIC DNA]</scope>
    <source>
        <strain evidence="7 8">YIM PH 21724</strain>
    </source>
</reference>
<dbReference type="PRINTS" id="PR00507">
    <property type="entry name" value="N12N6MTFRASE"/>
</dbReference>